<reference evidence="3" key="1">
    <citation type="submission" date="2019-12" db="EMBL/GenBank/DDBJ databases">
        <title>High-Quality draft genome sequences of three cyanobacteria isolated from the limestone walls of the Old Cathedral of Coimbra.</title>
        <authorList>
            <person name="Tiago I."/>
            <person name="Soares F."/>
            <person name="Portugal A."/>
        </authorList>
    </citation>
    <scope>NUCLEOTIDE SEQUENCE [LARGE SCALE GENOMIC DNA]</scope>
    <source>
        <strain evidence="3">C</strain>
    </source>
</reference>
<sequence>MLITLLAGLLLAIAFQFLLTNLGIALGISVLSFRPASKSTQSQAALDADSDNSGWDGLVPVISLATGLGILLTLNGVLAGACFLAVKLSFAPTPLMGAILGLLIWAAYGLLLFWLSSVAVGSVIDLALSSVTVGLRRLKTAMQQLFKGSEPDPDIDLSQRVQEEVASALADNTLQQDLRAALAALKTANPQPLQSMPETTAQAEPPPAKQTHEDGETALIQSGENRLDARRPMLRLNESSSSDSSMWAEGKDWVKSRLAALDVPQLLSQALNQALAQVDLSDWDLEQLWQQVLPTEPSQVAENKSLTYLEVADYLQQAHTWTLHPEVLETEFPALLYDPEADPQWIAEQLVGLSRDTYVELLQGRGDLTDTQIDSLADVLSELQASVQDRLPPGDSPPQSADVTALSEPLINYLRYTNLNKLSEAGVAQKVEDLKAEFALKDLPPLALEPLAAILKRRQGLSRRRRQSLLTQLEQSWAADTAAPQTHPITAALPTIDWSAITLEDLKPDLLKLFEDPSQGVSVVGQRIAQLDWEPLVKQLQNQVDPDQARQVTQWLQQRVAIALRQSRRWLRGARHNLSEVQTQLQRYLRYQSKTRLTPAAIQEDVAALLSAGAANFSQDSLTAQTKTLTAEIFEGLSTRADLTRTEAEAVAAQVQTAIETMVDSWKSKPENLPPLLKEGQQATPQIESAPDLATIKETLSAQLQLPSLESLKQSVGNLLAQSSMPNLENLSLTALRDPLVNLAQEAQSTVLEMGDQLSETVTQDLMAHIAATRDRCLAQLEQMQADLQAQVDGVRHQVQARAESARKVAAIAAWWLFFTALTTGATAALAGFYAVRGLPLVSG</sequence>
<evidence type="ECO:0000256" key="1">
    <source>
        <dbReference type="SAM" id="MobiDB-lite"/>
    </source>
</evidence>
<protein>
    <submittedName>
        <fullName evidence="3">Uncharacterized protein</fullName>
    </submittedName>
</protein>
<keyword evidence="4" id="KW-1185">Reference proteome</keyword>
<keyword evidence="2" id="KW-0472">Membrane</keyword>
<evidence type="ECO:0000313" key="4">
    <source>
        <dbReference type="Proteomes" id="UP000607397"/>
    </source>
</evidence>
<organism evidence="3 4">
    <name type="scientific">Petrachloros mirabilis ULC683</name>
    <dbReference type="NCBI Taxonomy" id="2781853"/>
    <lineage>
        <taxon>Bacteria</taxon>
        <taxon>Bacillati</taxon>
        <taxon>Cyanobacteriota</taxon>
        <taxon>Cyanophyceae</taxon>
        <taxon>Synechococcales</taxon>
        <taxon>Petrachlorosaceae</taxon>
        <taxon>Petrachloros</taxon>
        <taxon>Petrachloros mirabilis</taxon>
    </lineage>
</organism>
<proteinExistence type="predicted"/>
<feature type="transmembrane region" description="Helical" evidence="2">
    <location>
        <begin position="61"/>
        <end position="86"/>
    </location>
</feature>
<evidence type="ECO:0000256" key="2">
    <source>
        <dbReference type="SAM" id="Phobius"/>
    </source>
</evidence>
<dbReference type="Proteomes" id="UP000607397">
    <property type="component" value="Unassembled WGS sequence"/>
</dbReference>
<keyword evidence="2" id="KW-0812">Transmembrane</keyword>
<dbReference type="EMBL" id="WVIC01000012">
    <property type="protein sequence ID" value="NCJ06394.1"/>
    <property type="molecule type" value="Genomic_DNA"/>
</dbReference>
<dbReference type="RefSeq" id="WP_161824873.1">
    <property type="nucleotide sequence ID" value="NZ_WVIC01000012.1"/>
</dbReference>
<gene>
    <name evidence="3" type="ORF">GS597_07690</name>
</gene>
<feature type="transmembrane region" description="Helical" evidence="2">
    <location>
        <begin position="813"/>
        <end position="836"/>
    </location>
</feature>
<feature type="region of interest" description="Disordered" evidence="1">
    <location>
        <begin position="190"/>
        <end position="213"/>
    </location>
</feature>
<accession>A0A8K2A6X5</accession>
<keyword evidence="2" id="KW-1133">Transmembrane helix</keyword>
<evidence type="ECO:0000313" key="3">
    <source>
        <dbReference type="EMBL" id="NCJ06394.1"/>
    </source>
</evidence>
<name>A0A8K2A6X5_9CYAN</name>
<dbReference type="AlphaFoldDB" id="A0A8K2A6X5"/>
<comment type="caution">
    <text evidence="3">The sequence shown here is derived from an EMBL/GenBank/DDBJ whole genome shotgun (WGS) entry which is preliminary data.</text>
</comment>
<feature type="transmembrane region" description="Helical" evidence="2">
    <location>
        <begin position="98"/>
        <end position="120"/>
    </location>
</feature>